<proteinExistence type="inferred from homology"/>
<dbReference type="Proteomes" id="UP001139451">
    <property type="component" value="Unassembled WGS sequence"/>
</dbReference>
<dbReference type="InterPro" id="IPR001424">
    <property type="entry name" value="SOD_Cu_Zn_dom"/>
</dbReference>
<protein>
    <submittedName>
        <fullName evidence="4">Superoxide dismutase family protein</fullName>
    </submittedName>
</protein>
<dbReference type="Gene3D" id="2.60.40.200">
    <property type="entry name" value="Superoxide dismutase, copper/zinc binding domain"/>
    <property type="match status" value="1"/>
</dbReference>
<comment type="similarity">
    <text evidence="1">Belongs to the Cu-Zn superoxide dismutase family.</text>
</comment>
<gene>
    <name evidence="4" type="ORF">M9978_04210</name>
</gene>
<dbReference type="PROSITE" id="PS51257">
    <property type="entry name" value="PROKAR_LIPOPROTEIN"/>
    <property type="match status" value="1"/>
</dbReference>
<dbReference type="EMBL" id="JAMLDX010000002">
    <property type="protein sequence ID" value="MCP3729624.1"/>
    <property type="molecule type" value="Genomic_DNA"/>
</dbReference>
<feature type="domain" description="Superoxide dismutase copper/zinc binding" evidence="3">
    <location>
        <begin position="67"/>
        <end position="192"/>
    </location>
</feature>
<sequence>MIRNGCVLVGLALATAACGGTTTPLPNVAEPVTNEALPIENEAMGNETAGAEGATAALALADGTAAGTATATPAADGLAITVSVTGIPAGAHGVHVHMTGKCEGPKFTTAGSHWNPGSTEHGLENPKGAHAGDMPNLTVADDGTGSLNFKLKSGTLAQLLDDDGAAFVVHAKADDQKTDPSGDSGDRIACGVFAAS</sequence>
<organism evidence="4 5">
    <name type="scientific">Sphingomonas tagetis</name>
    <dbReference type="NCBI Taxonomy" id="2949092"/>
    <lineage>
        <taxon>Bacteria</taxon>
        <taxon>Pseudomonadati</taxon>
        <taxon>Pseudomonadota</taxon>
        <taxon>Alphaproteobacteria</taxon>
        <taxon>Sphingomonadales</taxon>
        <taxon>Sphingomonadaceae</taxon>
        <taxon>Sphingomonas</taxon>
    </lineage>
</organism>
<dbReference type="PANTHER" id="PTHR10003">
    <property type="entry name" value="SUPEROXIDE DISMUTASE CU-ZN -RELATED"/>
    <property type="match status" value="1"/>
</dbReference>
<evidence type="ECO:0000256" key="2">
    <source>
        <dbReference type="SAM" id="SignalP"/>
    </source>
</evidence>
<keyword evidence="2" id="KW-0732">Signal</keyword>
<evidence type="ECO:0000313" key="5">
    <source>
        <dbReference type="Proteomes" id="UP001139451"/>
    </source>
</evidence>
<accession>A0A9X2KJM2</accession>
<evidence type="ECO:0000256" key="1">
    <source>
        <dbReference type="ARBA" id="ARBA00010457"/>
    </source>
</evidence>
<keyword evidence="5" id="KW-1185">Reference proteome</keyword>
<evidence type="ECO:0000313" key="4">
    <source>
        <dbReference type="EMBL" id="MCP3729624.1"/>
    </source>
</evidence>
<comment type="caution">
    <text evidence="4">The sequence shown here is derived from an EMBL/GenBank/DDBJ whole genome shotgun (WGS) entry which is preliminary data.</text>
</comment>
<dbReference type="Pfam" id="PF00080">
    <property type="entry name" value="Sod_Cu"/>
    <property type="match status" value="1"/>
</dbReference>
<dbReference type="AlphaFoldDB" id="A0A9X2KJM2"/>
<dbReference type="InterPro" id="IPR024134">
    <property type="entry name" value="SOD_Cu/Zn_/chaperone"/>
</dbReference>
<feature type="signal peptide" evidence="2">
    <location>
        <begin position="1"/>
        <end position="19"/>
    </location>
</feature>
<name>A0A9X2KJM2_9SPHN</name>
<dbReference type="SUPFAM" id="SSF49329">
    <property type="entry name" value="Cu,Zn superoxide dismutase-like"/>
    <property type="match status" value="1"/>
</dbReference>
<dbReference type="GO" id="GO:0006801">
    <property type="term" value="P:superoxide metabolic process"/>
    <property type="evidence" value="ECO:0007669"/>
    <property type="project" value="InterPro"/>
</dbReference>
<evidence type="ECO:0000259" key="3">
    <source>
        <dbReference type="Pfam" id="PF00080"/>
    </source>
</evidence>
<reference evidence="4" key="1">
    <citation type="submission" date="2022-05" db="EMBL/GenBank/DDBJ databases">
        <title>Sphingomonas sp. strain MG17 Genome sequencing and assembly.</title>
        <authorList>
            <person name="Kim I."/>
        </authorList>
    </citation>
    <scope>NUCLEOTIDE SEQUENCE</scope>
    <source>
        <strain evidence="4">MG17</strain>
    </source>
</reference>
<dbReference type="GO" id="GO:0005507">
    <property type="term" value="F:copper ion binding"/>
    <property type="evidence" value="ECO:0007669"/>
    <property type="project" value="InterPro"/>
</dbReference>
<dbReference type="RefSeq" id="WP_254291607.1">
    <property type="nucleotide sequence ID" value="NZ_JAMLDX010000002.1"/>
</dbReference>
<feature type="chain" id="PRO_5040962045" evidence="2">
    <location>
        <begin position="20"/>
        <end position="196"/>
    </location>
</feature>
<dbReference type="InterPro" id="IPR036423">
    <property type="entry name" value="SOD-like_Cu/Zn_dom_sf"/>
</dbReference>